<accession>A0A0V1BYT0</accession>
<gene>
    <name evidence="1" type="ORF">T01_6835</name>
</gene>
<dbReference type="Proteomes" id="UP000054776">
    <property type="component" value="Unassembled WGS sequence"/>
</dbReference>
<name>A0A0V1BYT0_TRISP</name>
<organism evidence="1 2">
    <name type="scientific">Trichinella spiralis</name>
    <name type="common">Trichina worm</name>
    <dbReference type="NCBI Taxonomy" id="6334"/>
    <lineage>
        <taxon>Eukaryota</taxon>
        <taxon>Metazoa</taxon>
        <taxon>Ecdysozoa</taxon>
        <taxon>Nematoda</taxon>
        <taxon>Enoplea</taxon>
        <taxon>Dorylaimia</taxon>
        <taxon>Trichinellida</taxon>
        <taxon>Trichinellidae</taxon>
        <taxon>Trichinella</taxon>
    </lineage>
</organism>
<dbReference type="InParanoid" id="A0A0V1BYT0"/>
<evidence type="ECO:0000313" key="2">
    <source>
        <dbReference type="Proteomes" id="UP000054776"/>
    </source>
</evidence>
<comment type="caution">
    <text evidence="1">The sequence shown here is derived from an EMBL/GenBank/DDBJ whole genome shotgun (WGS) entry which is preliminary data.</text>
</comment>
<keyword evidence="2" id="KW-1185">Reference proteome</keyword>
<proteinExistence type="predicted"/>
<dbReference type="AlphaFoldDB" id="A0A0V1BYT0"/>
<sequence>MKPMQHRSLLSIMCMRCPDVVKAVGDRIIYSLGFSQSCFCQKQLARVFTNMGYRQPISDETMVLSESKDTDIGNVVSETDNSVDEGKAVNCQICIF</sequence>
<reference evidence="1 2" key="1">
    <citation type="submission" date="2015-01" db="EMBL/GenBank/DDBJ databases">
        <title>Evolution of Trichinella species and genotypes.</title>
        <authorList>
            <person name="Korhonen P.K."/>
            <person name="Edoardo P."/>
            <person name="Giuseppe L.R."/>
            <person name="Gasser R.B."/>
        </authorList>
    </citation>
    <scope>NUCLEOTIDE SEQUENCE [LARGE SCALE GENOMIC DNA]</scope>
    <source>
        <strain evidence="1">ISS3</strain>
    </source>
</reference>
<dbReference type="EMBL" id="JYDH01000004">
    <property type="protein sequence ID" value="KRY42223.1"/>
    <property type="molecule type" value="Genomic_DNA"/>
</dbReference>
<evidence type="ECO:0000313" key="1">
    <source>
        <dbReference type="EMBL" id="KRY42223.1"/>
    </source>
</evidence>
<protein>
    <submittedName>
        <fullName evidence="1">Uncharacterized protein</fullName>
    </submittedName>
</protein>
<dbReference type="OrthoDB" id="10590324at2759"/>